<accession>A0A232F3Z3</accession>
<sequence length="133" mass="14300">MKLLIAAVSLFCIVVCAHATFAPTRPGQPSFPYPGTRGGWPPRSTGPTFPRPPQQPVSFENYILEDRSTTGGRDRGGASRSVNVQQPDAVLRKGGEEILVSASYSAETGGESREGGDQHEDRRDLSEAPPLYS</sequence>
<evidence type="ECO:0008006" key="5">
    <source>
        <dbReference type="Google" id="ProtNLM"/>
    </source>
</evidence>
<protein>
    <recommendedName>
        <fullName evidence="5">DUF4794 domain-containing protein</fullName>
    </recommendedName>
</protein>
<dbReference type="EMBL" id="NNAY01001085">
    <property type="protein sequence ID" value="OXU25198.1"/>
    <property type="molecule type" value="Genomic_DNA"/>
</dbReference>
<keyword evidence="2" id="KW-0732">Signal</keyword>
<evidence type="ECO:0000313" key="3">
    <source>
        <dbReference type="EMBL" id="OXU25198.1"/>
    </source>
</evidence>
<evidence type="ECO:0000256" key="2">
    <source>
        <dbReference type="SAM" id="SignalP"/>
    </source>
</evidence>
<feature type="compositionally biased region" description="Basic and acidic residues" evidence="1">
    <location>
        <begin position="110"/>
        <end position="126"/>
    </location>
</feature>
<feature type="compositionally biased region" description="Basic and acidic residues" evidence="1">
    <location>
        <begin position="64"/>
        <end position="77"/>
    </location>
</feature>
<reference evidence="3 4" key="1">
    <citation type="journal article" date="2017" name="Curr. Biol.">
        <title>The Evolution of Venom by Co-option of Single-Copy Genes.</title>
        <authorList>
            <person name="Martinson E.O."/>
            <person name="Mrinalini"/>
            <person name="Kelkar Y.D."/>
            <person name="Chang C.H."/>
            <person name="Werren J.H."/>
        </authorList>
    </citation>
    <scope>NUCLEOTIDE SEQUENCE [LARGE SCALE GENOMIC DNA]</scope>
    <source>
        <strain evidence="3 4">Alberta</strain>
        <tissue evidence="3">Whole body</tissue>
    </source>
</reference>
<dbReference type="AlphaFoldDB" id="A0A232F3Z3"/>
<gene>
    <name evidence="3" type="ORF">TSAR_001579</name>
</gene>
<evidence type="ECO:0000313" key="4">
    <source>
        <dbReference type="Proteomes" id="UP000215335"/>
    </source>
</evidence>
<feature type="signal peptide" evidence="2">
    <location>
        <begin position="1"/>
        <end position="19"/>
    </location>
</feature>
<keyword evidence="4" id="KW-1185">Reference proteome</keyword>
<comment type="caution">
    <text evidence="3">The sequence shown here is derived from an EMBL/GenBank/DDBJ whole genome shotgun (WGS) entry which is preliminary data.</text>
</comment>
<dbReference type="Proteomes" id="UP000215335">
    <property type="component" value="Unassembled WGS sequence"/>
</dbReference>
<name>A0A232F3Z3_9HYME</name>
<feature type="region of interest" description="Disordered" evidence="1">
    <location>
        <begin position="24"/>
        <end position="133"/>
    </location>
</feature>
<evidence type="ECO:0000256" key="1">
    <source>
        <dbReference type="SAM" id="MobiDB-lite"/>
    </source>
</evidence>
<proteinExistence type="predicted"/>
<organism evidence="3 4">
    <name type="scientific">Trichomalopsis sarcophagae</name>
    <dbReference type="NCBI Taxonomy" id="543379"/>
    <lineage>
        <taxon>Eukaryota</taxon>
        <taxon>Metazoa</taxon>
        <taxon>Ecdysozoa</taxon>
        <taxon>Arthropoda</taxon>
        <taxon>Hexapoda</taxon>
        <taxon>Insecta</taxon>
        <taxon>Pterygota</taxon>
        <taxon>Neoptera</taxon>
        <taxon>Endopterygota</taxon>
        <taxon>Hymenoptera</taxon>
        <taxon>Apocrita</taxon>
        <taxon>Proctotrupomorpha</taxon>
        <taxon>Chalcidoidea</taxon>
        <taxon>Pteromalidae</taxon>
        <taxon>Pteromalinae</taxon>
        <taxon>Trichomalopsis</taxon>
    </lineage>
</organism>
<feature type="chain" id="PRO_5013348292" description="DUF4794 domain-containing protein" evidence="2">
    <location>
        <begin position="20"/>
        <end position="133"/>
    </location>
</feature>